<keyword evidence="3" id="KW-1185">Reference proteome</keyword>
<feature type="domain" description="SAV-6107-like HEPN" evidence="1">
    <location>
        <begin position="20"/>
        <end position="115"/>
    </location>
</feature>
<dbReference type="EMBL" id="BSUO01000001">
    <property type="protein sequence ID" value="GMA39802.1"/>
    <property type="molecule type" value="Genomic_DNA"/>
</dbReference>
<dbReference type="Proteomes" id="UP001157126">
    <property type="component" value="Unassembled WGS sequence"/>
</dbReference>
<organism evidence="2 3">
    <name type="scientific">Mobilicoccus caccae</name>
    <dbReference type="NCBI Taxonomy" id="1859295"/>
    <lineage>
        <taxon>Bacteria</taxon>
        <taxon>Bacillati</taxon>
        <taxon>Actinomycetota</taxon>
        <taxon>Actinomycetes</taxon>
        <taxon>Micrococcales</taxon>
        <taxon>Dermatophilaceae</taxon>
        <taxon>Mobilicoccus</taxon>
    </lineage>
</organism>
<dbReference type="InterPro" id="IPR040891">
    <property type="entry name" value="HEPN_SAV_6107"/>
</dbReference>
<evidence type="ECO:0000259" key="1">
    <source>
        <dbReference type="Pfam" id="PF18726"/>
    </source>
</evidence>
<evidence type="ECO:0000313" key="3">
    <source>
        <dbReference type="Proteomes" id="UP001157126"/>
    </source>
</evidence>
<dbReference type="RefSeq" id="WP_284303616.1">
    <property type="nucleotide sequence ID" value="NZ_BSUO01000001.1"/>
</dbReference>
<sequence>MPATTTFDLLDRARATLVAAHRSETTNDRYIQAHLATLRSAAAVVAARTPRRSRRGAPMRDTWAVLVLLAPEFTEWADYFALCGARRGALESGQYASPREADDLLRDAETFHGLVLAALGLPLDSGAVDPGLAVAGRG</sequence>
<gene>
    <name evidence="2" type="ORF">GCM10025883_18470</name>
</gene>
<protein>
    <recommendedName>
        <fullName evidence="1">SAV-6107-like HEPN domain-containing protein</fullName>
    </recommendedName>
</protein>
<name>A0ABQ6ISV7_9MICO</name>
<evidence type="ECO:0000313" key="2">
    <source>
        <dbReference type="EMBL" id="GMA39802.1"/>
    </source>
</evidence>
<accession>A0ABQ6ISV7</accession>
<proteinExistence type="predicted"/>
<reference evidence="3" key="1">
    <citation type="journal article" date="2019" name="Int. J. Syst. Evol. Microbiol.">
        <title>The Global Catalogue of Microorganisms (GCM) 10K type strain sequencing project: providing services to taxonomists for standard genome sequencing and annotation.</title>
        <authorList>
            <consortium name="The Broad Institute Genomics Platform"/>
            <consortium name="The Broad Institute Genome Sequencing Center for Infectious Disease"/>
            <person name="Wu L."/>
            <person name="Ma J."/>
        </authorList>
    </citation>
    <scope>NUCLEOTIDE SEQUENCE [LARGE SCALE GENOMIC DNA]</scope>
    <source>
        <strain evidence="3">NBRC 113072</strain>
    </source>
</reference>
<dbReference type="Pfam" id="PF18726">
    <property type="entry name" value="HEPN_SAV_6107"/>
    <property type="match status" value="1"/>
</dbReference>
<comment type="caution">
    <text evidence="2">The sequence shown here is derived from an EMBL/GenBank/DDBJ whole genome shotgun (WGS) entry which is preliminary data.</text>
</comment>